<feature type="transmembrane region" description="Helical" evidence="1">
    <location>
        <begin position="30"/>
        <end position="48"/>
    </location>
</feature>
<protein>
    <submittedName>
        <fullName evidence="2">Uncharacterized protein</fullName>
    </submittedName>
</protein>
<evidence type="ECO:0000313" key="2">
    <source>
        <dbReference type="EMBL" id="BBU45039.1"/>
    </source>
</evidence>
<name>A0A7U6M3F5_PSEPU</name>
<gene>
    <name evidence="2" type="ORF">PPTS312_29540</name>
</gene>
<dbReference type="Proteomes" id="UP000464661">
    <property type="component" value="Chromosome"/>
</dbReference>
<dbReference type="AlphaFoldDB" id="A0A7U6M3F5"/>
<evidence type="ECO:0000313" key="3">
    <source>
        <dbReference type="Proteomes" id="UP000464661"/>
    </source>
</evidence>
<proteinExistence type="predicted"/>
<evidence type="ECO:0000256" key="1">
    <source>
        <dbReference type="SAM" id="Phobius"/>
    </source>
</evidence>
<sequence length="54" mass="5327">MPGSCLLLPWIPSFGGVALTQTVFAIAGSLFAPAIAAISLGIAGPEAFTPPQAS</sequence>
<keyword evidence="1" id="KW-1133">Transmembrane helix</keyword>
<organism evidence="2 3">
    <name type="scientific">Pseudomonas putida</name>
    <name type="common">Arthrobacter siderocapsulatus</name>
    <dbReference type="NCBI Taxonomy" id="303"/>
    <lineage>
        <taxon>Bacteria</taxon>
        <taxon>Pseudomonadati</taxon>
        <taxon>Pseudomonadota</taxon>
        <taxon>Gammaproteobacteria</taxon>
        <taxon>Pseudomonadales</taxon>
        <taxon>Pseudomonadaceae</taxon>
        <taxon>Pseudomonas</taxon>
    </lineage>
</organism>
<dbReference type="EMBL" id="AP022324">
    <property type="protein sequence ID" value="BBU45039.1"/>
    <property type="molecule type" value="Genomic_DNA"/>
</dbReference>
<keyword evidence="1" id="KW-0472">Membrane</keyword>
<reference evidence="2 3" key="1">
    <citation type="submission" date="2020-01" db="EMBL/GenBank/DDBJ databases">
        <title>Complete Genome Sequence of Pseudomonas putida Strain TS312, Harboring the HdtS type N-acyl-homoserine Lactone Synthase, Isolated from a Paper Mill.</title>
        <authorList>
            <person name="Hosoe A."/>
            <person name="Suenaga T."/>
            <person name="Sugi T."/>
            <person name="Izumi T."/>
            <person name="Nagai N."/>
            <person name="Terada A."/>
        </authorList>
    </citation>
    <scope>NUCLEOTIDE SEQUENCE [LARGE SCALE GENOMIC DNA]</scope>
    <source>
        <strain evidence="2 3">TS312</strain>
    </source>
</reference>
<keyword evidence="1" id="KW-0812">Transmembrane</keyword>
<accession>A0A7U6M3F5</accession>